<evidence type="ECO:0000256" key="1">
    <source>
        <dbReference type="SAM" id="MobiDB-lite"/>
    </source>
</evidence>
<feature type="compositionally biased region" description="Low complexity" evidence="1">
    <location>
        <begin position="47"/>
        <end position="59"/>
    </location>
</feature>
<dbReference type="EMBL" id="ML143443">
    <property type="protein sequence ID" value="TBU26614.1"/>
    <property type="molecule type" value="Genomic_DNA"/>
</dbReference>
<name>A0A4Q9MGP4_9APHY</name>
<gene>
    <name evidence="2" type="ORF">BD311DRAFT_725742</name>
</gene>
<sequence length="494" mass="55023">MDSDFTFDYSAEPRGETVAPNKRPRTEGDLDSRKSPIEQDRVTQRKQPPSTSTPQTSTSTILRIALPLPKKSTGTMALASARYNSANFDGLPTAVGENPHKQLTRRGDPPAAPTNLAALGIPDMRFPHAHVPEYRIFGNVVETQVQRIREIANPKVAIVIHGGGQDLHASSGPLQEKITKLISDLTFPSPETQPMPVDSADASATTLPSGEVKIYLPIVRMPKKTNTFGQPWAWFADLGPNSEQLRQWLLYQEVFPIAPSLSFSVHPLGVLLQPWTLMVLTGRDKYAVEDTPMACQQVAKEIKDYVWRDRDFTVSTAHHVEQNWGLQGDPATLLKFATDTMEVVYVTAELKTSRKEVPAYLVFIKPVTNDGEAYQKWAKKFKKAGAYWRGPCQLEIDKATVECKLCKETSHCARECPLNVEGWKGTVVEDIYTTQELEARSAGASTVEGDTSGHDWQQVKARRAEQDARPPKHAKKQKTHRPSDHKGKGKDVRR</sequence>
<feature type="compositionally biased region" description="Basic and acidic residues" evidence="1">
    <location>
        <begin position="24"/>
        <end position="43"/>
    </location>
</feature>
<feature type="compositionally biased region" description="Basic residues" evidence="1">
    <location>
        <begin position="471"/>
        <end position="480"/>
    </location>
</feature>
<feature type="region of interest" description="Disordered" evidence="1">
    <location>
        <begin position="442"/>
        <end position="494"/>
    </location>
</feature>
<proteinExistence type="predicted"/>
<protein>
    <submittedName>
        <fullName evidence="2">Uncharacterized protein</fullName>
    </submittedName>
</protein>
<dbReference type="AlphaFoldDB" id="A0A4Q9MGP4"/>
<dbReference type="OrthoDB" id="2732605at2759"/>
<dbReference type="Proteomes" id="UP000292957">
    <property type="component" value="Unassembled WGS sequence"/>
</dbReference>
<feature type="region of interest" description="Disordered" evidence="1">
    <location>
        <begin position="1"/>
        <end position="59"/>
    </location>
</feature>
<reference evidence="2" key="1">
    <citation type="submission" date="2019-01" db="EMBL/GenBank/DDBJ databases">
        <title>Draft genome sequences of three monokaryotic isolates of the white-rot basidiomycete fungus Dichomitus squalens.</title>
        <authorList>
            <consortium name="DOE Joint Genome Institute"/>
            <person name="Lopez S.C."/>
            <person name="Andreopoulos B."/>
            <person name="Pangilinan J."/>
            <person name="Lipzen A."/>
            <person name="Riley R."/>
            <person name="Ahrendt S."/>
            <person name="Ng V."/>
            <person name="Barry K."/>
            <person name="Daum C."/>
            <person name="Grigoriev I.V."/>
            <person name="Hilden K.S."/>
            <person name="Makela M.R."/>
            <person name="de Vries R.P."/>
        </authorList>
    </citation>
    <scope>NUCLEOTIDE SEQUENCE [LARGE SCALE GENOMIC DNA]</scope>
    <source>
        <strain evidence="2">OM18370.1</strain>
    </source>
</reference>
<accession>A0A4Q9MGP4</accession>
<organism evidence="2">
    <name type="scientific">Dichomitus squalens</name>
    <dbReference type="NCBI Taxonomy" id="114155"/>
    <lineage>
        <taxon>Eukaryota</taxon>
        <taxon>Fungi</taxon>
        <taxon>Dikarya</taxon>
        <taxon>Basidiomycota</taxon>
        <taxon>Agaricomycotina</taxon>
        <taxon>Agaricomycetes</taxon>
        <taxon>Polyporales</taxon>
        <taxon>Polyporaceae</taxon>
        <taxon>Dichomitus</taxon>
    </lineage>
</organism>
<feature type="compositionally biased region" description="Basic and acidic residues" evidence="1">
    <location>
        <begin position="481"/>
        <end position="494"/>
    </location>
</feature>
<evidence type="ECO:0000313" key="2">
    <source>
        <dbReference type="EMBL" id="TBU26614.1"/>
    </source>
</evidence>